<dbReference type="Proteomes" id="UP000188532">
    <property type="component" value="Unassembled WGS sequence"/>
</dbReference>
<dbReference type="AlphaFoldDB" id="A0A1V3WWU6"/>
<reference evidence="4 5" key="1">
    <citation type="submission" date="2017-02" db="EMBL/GenBank/DDBJ databases">
        <title>Complete genome sequences of Mycobacterium kansasii strains isolated from rhesus macaques.</title>
        <authorList>
            <person name="Panda A."/>
            <person name="Nagaraj S."/>
            <person name="Zhao X."/>
            <person name="Tettelin H."/>
            <person name="Detolla L.J."/>
        </authorList>
    </citation>
    <scope>NUCLEOTIDE SEQUENCE [LARGE SCALE GENOMIC DNA]</scope>
    <source>
        <strain evidence="2 4">11-3469</strain>
        <strain evidence="3 5">11-3813</strain>
    </source>
</reference>
<sequence length="60" mass="6689">MRYYPTASSIEWRRLLLCSYPALNKRAGVPFDVVGTKGCSAAGVNTYSTAWAFADQKLRE</sequence>
<evidence type="ECO:0000313" key="1">
    <source>
        <dbReference type="EMBL" id="BCI92505.1"/>
    </source>
</evidence>
<proteinExistence type="predicted"/>
<dbReference type="GeneID" id="29701872"/>
<dbReference type="Proteomes" id="UP000189229">
    <property type="component" value="Unassembled WGS sequence"/>
</dbReference>
<dbReference type="EMBL" id="MVBN01000006">
    <property type="protein sequence ID" value="OOK71026.1"/>
    <property type="molecule type" value="Genomic_DNA"/>
</dbReference>
<dbReference type="STRING" id="1768.B1T50_14680"/>
<reference evidence="1 6" key="2">
    <citation type="submission" date="2020-07" db="EMBL/GenBank/DDBJ databases">
        <title>Mycobacterium kansasii (former subtype) with zoonotic potential isolated from diseased indoor pet cat, Japan.</title>
        <authorList>
            <person name="Fukano H."/>
            <person name="Terazono T."/>
            <person name="Hoshino Y."/>
        </authorList>
    </citation>
    <scope>NUCLEOTIDE SEQUENCE [LARGE SCALE GENOMIC DNA]</scope>
    <source>
        <strain evidence="1 6">Kuro-I</strain>
    </source>
</reference>
<dbReference type="RefSeq" id="WP_023368955.1">
    <property type="nucleotide sequence ID" value="NZ_BLYZ01000003.1"/>
</dbReference>
<dbReference type="EMBL" id="AP023343">
    <property type="protein sequence ID" value="BCI92505.1"/>
    <property type="molecule type" value="Genomic_DNA"/>
</dbReference>
<evidence type="ECO:0000313" key="3">
    <source>
        <dbReference type="EMBL" id="OOK76529.1"/>
    </source>
</evidence>
<evidence type="ECO:0000313" key="4">
    <source>
        <dbReference type="Proteomes" id="UP000188532"/>
    </source>
</evidence>
<organism evidence="2 4">
    <name type="scientific">Mycobacterium kansasii</name>
    <dbReference type="NCBI Taxonomy" id="1768"/>
    <lineage>
        <taxon>Bacteria</taxon>
        <taxon>Bacillati</taxon>
        <taxon>Actinomycetota</taxon>
        <taxon>Actinomycetes</taxon>
        <taxon>Mycobacteriales</taxon>
        <taxon>Mycobacteriaceae</taxon>
        <taxon>Mycobacterium</taxon>
    </lineage>
</organism>
<accession>A0A1V3WWU6</accession>
<evidence type="ECO:0000313" key="6">
    <source>
        <dbReference type="Proteomes" id="UP000516380"/>
    </source>
</evidence>
<name>A0A1V3WWU6_MYCKA</name>
<protein>
    <submittedName>
        <fullName evidence="2">Uncharacterized protein</fullName>
    </submittedName>
</protein>
<evidence type="ECO:0000313" key="2">
    <source>
        <dbReference type="EMBL" id="OOK71026.1"/>
    </source>
</evidence>
<gene>
    <name evidence="2" type="ORF">BZL29_5511</name>
    <name evidence="3" type="ORF">BZL30_3964</name>
    <name evidence="1" type="ORF">NIIDMKKI_77110</name>
</gene>
<evidence type="ECO:0000313" key="5">
    <source>
        <dbReference type="Proteomes" id="UP000189229"/>
    </source>
</evidence>
<dbReference type="Proteomes" id="UP000516380">
    <property type="component" value="Chromosome"/>
</dbReference>
<keyword evidence="6" id="KW-1185">Reference proteome</keyword>
<dbReference type="EMBL" id="MVBM01000003">
    <property type="protein sequence ID" value="OOK76529.1"/>
    <property type="molecule type" value="Genomic_DNA"/>
</dbReference>